<proteinExistence type="predicted"/>
<dbReference type="RefSeq" id="XP_033689181.1">
    <property type="nucleotide sequence ID" value="XM_033827777.1"/>
</dbReference>
<dbReference type="EMBL" id="ML987190">
    <property type="protein sequence ID" value="KAF2254177.1"/>
    <property type="molecule type" value="Genomic_DNA"/>
</dbReference>
<accession>A0A6A6IVS4</accession>
<sequence>MLSSSPSPPARPPKRTDISKITTPYVMRKQEKARLKEENAKKKPLQEKPAKPVLRENAAGKNTALPQLPKKKEKKEKKQLEDAAGRPVIVVATRASRFLPARGVMRMCMDAQH</sequence>
<protein>
    <submittedName>
        <fullName evidence="2">Uncharacterized protein</fullName>
    </submittedName>
</protein>
<keyword evidence="3" id="KW-1185">Reference proteome</keyword>
<dbReference type="GeneID" id="54581107"/>
<feature type="compositionally biased region" description="Pro residues" evidence="1">
    <location>
        <begin position="1"/>
        <end position="11"/>
    </location>
</feature>
<dbReference type="AlphaFoldDB" id="A0A6A6IVS4"/>
<evidence type="ECO:0000256" key="1">
    <source>
        <dbReference type="SAM" id="MobiDB-lite"/>
    </source>
</evidence>
<feature type="compositionally biased region" description="Basic and acidic residues" evidence="1">
    <location>
        <begin position="28"/>
        <end position="54"/>
    </location>
</feature>
<gene>
    <name evidence="2" type="ORF">BU26DRAFT_514175</name>
</gene>
<reference evidence="2" key="1">
    <citation type="journal article" date="2020" name="Stud. Mycol.">
        <title>101 Dothideomycetes genomes: a test case for predicting lifestyles and emergence of pathogens.</title>
        <authorList>
            <person name="Haridas S."/>
            <person name="Albert R."/>
            <person name="Binder M."/>
            <person name="Bloem J."/>
            <person name="Labutti K."/>
            <person name="Salamov A."/>
            <person name="Andreopoulos B."/>
            <person name="Baker S."/>
            <person name="Barry K."/>
            <person name="Bills G."/>
            <person name="Bluhm B."/>
            <person name="Cannon C."/>
            <person name="Castanera R."/>
            <person name="Culley D."/>
            <person name="Daum C."/>
            <person name="Ezra D."/>
            <person name="Gonzalez J."/>
            <person name="Henrissat B."/>
            <person name="Kuo A."/>
            <person name="Liang C."/>
            <person name="Lipzen A."/>
            <person name="Lutzoni F."/>
            <person name="Magnuson J."/>
            <person name="Mondo S."/>
            <person name="Nolan M."/>
            <person name="Ohm R."/>
            <person name="Pangilinan J."/>
            <person name="Park H.-J."/>
            <person name="Ramirez L."/>
            <person name="Alfaro M."/>
            <person name="Sun H."/>
            <person name="Tritt A."/>
            <person name="Yoshinaga Y."/>
            <person name="Zwiers L.-H."/>
            <person name="Turgeon B."/>
            <person name="Goodwin S."/>
            <person name="Spatafora J."/>
            <person name="Crous P."/>
            <person name="Grigoriev I."/>
        </authorList>
    </citation>
    <scope>NUCLEOTIDE SEQUENCE</scope>
    <source>
        <strain evidence="2">CBS 122368</strain>
    </source>
</reference>
<evidence type="ECO:0000313" key="3">
    <source>
        <dbReference type="Proteomes" id="UP000800094"/>
    </source>
</evidence>
<name>A0A6A6IVS4_9PLEO</name>
<organism evidence="2 3">
    <name type="scientific">Trematosphaeria pertusa</name>
    <dbReference type="NCBI Taxonomy" id="390896"/>
    <lineage>
        <taxon>Eukaryota</taxon>
        <taxon>Fungi</taxon>
        <taxon>Dikarya</taxon>
        <taxon>Ascomycota</taxon>
        <taxon>Pezizomycotina</taxon>
        <taxon>Dothideomycetes</taxon>
        <taxon>Pleosporomycetidae</taxon>
        <taxon>Pleosporales</taxon>
        <taxon>Massarineae</taxon>
        <taxon>Trematosphaeriaceae</taxon>
        <taxon>Trematosphaeria</taxon>
    </lineage>
</organism>
<feature type="region of interest" description="Disordered" evidence="1">
    <location>
        <begin position="1"/>
        <end position="83"/>
    </location>
</feature>
<evidence type="ECO:0000313" key="2">
    <source>
        <dbReference type="EMBL" id="KAF2254177.1"/>
    </source>
</evidence>
<dbReference type="Proteomes" id="UP000800094">
    <property type="component" value="Unassembled WGS sequence"/>
</dbReference>